<dbReference type="AlphaFoldDB" id="A0A0C9V8B8"/>
<evidence type="ECO:0000313" key="2">
    <source>
        <dbReference type="Proteomes" id="UP000054279"/>
    </source>
</evidence>
<dbReference type="OrthoDB" id="3268696at2759"/>
<gene>
    <name evidence="1" type="ORF">M422DRAFT_52323</name>
</gene>
<name>A0A0C9V8B8_SPHS4</name>
<dbReference type="EMBL" id="KN837209">
    <property type="protein sequence ID" value="KIJ33695.1"/>
    <property type="molecule type" value="Genomic_DNA"/>
</dbReference>
<sequence length="270" mass="31828">MLHARYGFNWHEDSEIDLDEASRNESLEISSTLRILLETKQFVDPLYHNPLRIFISSLAVNTDIYSRLCDIASLPELATSNGWMDKYYYIRNLDDNYNHRFVFIVPTQDKSQPQWVLTVRDASMVALIWRRVFKNKIDILRYLIVHGISCNVSIKMERSPVNHNHINLPQFQPLAIQPHNYVPTKANYQIYLDQRLSFLKSPRGRAALTQGGILWRLAIDDITLEQGADVEYEYWSKQVLKIKECPYYFYEFTTEDINIISGVYRIEIRK</sequence>
<proteinExistence type="predicted"/>
<reference evidence="1 2" key="1">
    <citation type="submission" date="2014-06" db="EMBL/GenBank/DDBJ databases">
        <title>Evolutionary Origins and Diversification of the Mycorrhizal Mutualists.</title>
        <authorList>
            <consortium name="DOE Joint Genome Institute"/>
            <consortium name="Mycorrhizal Genomics Consortium"/>
            <person name="Kohler A."/>
            <person name="Kuo A."/>
            <person name="Nagy L.G."/>
            <person name="Floudas D."/>
            <person name="Copeland A."/>
            <person name="Barry K.W."/>
            <person name="Cichocki N."/>
            <person name="Veneault-Fourrey C."/>
            <person name="LaButti K."/>
            <person name="Lindquist E.A."/>
            <person name="Lipzen A."/>
            <person name="Lundell T."/>
            <person name="Morin E."/>
            <person name="Murat C."/>
            <person name="Riley R."/>
            <person name="Ohm R."/>
            <person name="Sun H."/>
            <person name="Tunlid A."/>
            <person name="Henrissat B."/>
            <person name="Grigoriev I.V."/>
            <person name="Hibbett D.S."/>
            <person name="Martin F."/>
        </authorList>
    </citation>
    <scope>NUCLEOTIDE SEQUENCE [LARGE SCALE GENOMIC DNA]</scope>
    <source>
        <strain evidence="1 2">SS14</strain>
    </source>
</reference>
<dbReference type="Proteomes" id="UP000054279">
    <property type="component" value="Unassembled WGS sequence"/>
</dbReference>
<accession>A0A0C9V8B8</accession>
<organism evidence="1 2">
    <name type="scientific">Sphaerobolus stellatus (strain SS14)</name>
    <dbReference type="NCBI Taxonomy" id="990650"/>
    <lineage>
        <taxon>Eukaryota</taxon>
        <taxon>Fungi</taxon>
        <taxon>Dikarya</taxon>
        <taxon>Basidiomycota</taxon>
        <taxon>Agaricomycotina</taxon>
        <taxon>Agaricomycetes</taxon>
        <taxon>Phallomycetidae</taxon>
        <taxon>Geastrales</taxon>
        <taxon>Sphaerobolaceae</taxon>
        <taxon>Sphaerobolus</taxon>
    </lineage>
</organism>
<keyword evidence="2" id="KW-1185">Reference proteome</keyword>
<evidence type="ECO:0000313" key="1">
    <source>
        <dbReference type="EMBL" id="KIJ33695.1"/>
    </source>
</evidence>
<dbReference type="HOGENOM" id="CLU_1031215_0_0_1"/>
<protein>
    <submittedName>
        <fullName evidence="1">Uncharacterized protein</fullName>
    </submittedName>
</protein>